<keyword evidence="2" id="KW-1185">Reference proteome</keyword>
<dbReference type="Proteomes" id="UP001322392">
    <property type="component" value="Chromosome"/>
</dbReference>
<dbReference type="EMBL" id="CP139639">
    <property type="protein sequence ID" value="WRI23608.1"/>
    <property type="molecule type" value="Genomic_DNA"/>
</dbReference>
<reference evidence="1 2" key="1">
    <citation type="submission" date="2023-12" db="EMBL/GenBank/DDBJ databases">
        <title>First complete genome sequence of Pseudomonas canadensis strain Pcan-CK-23 isolated from homogenized tissues of Zophobas morio larvae.</title>
        <authorList>
            <person name="Kundlacz C."/>
            <person name="Aldeia C."/>
            <person name="Eddoubaji Y."/>
            <person name="Campos-Madueno E.I."/>
            <person name="Endimiani A."/>
        </authorList>
    </citation>
    <scope>NUCLEOTIDE SEQUENCE [LARGE SCALE GENOMIC DNA]</scope>
    <source>
        <strain evidence="1 2">Pcan-CK-23</strain>
    </source>
</reference>
<proteinExistence type="predicted"/>
<organism evidence="1 2">
    <name type="scientific">Pseudomonas canadensis</name>
    <dbReference type="NCBI Taxonomy" id="915099"/>
    <lineage>
        <taxon>Bacteria</taxon>
        <taxon>Pseudomonadati</taxon>
        <taxon>Pseudomonadota</taxon>
        <taxon>Gammaproteobacteria</taxon>
        <taxon>Pseudomonadales</taxon>
        <taxon>Pseudomonadaceae</taxon>
        <taxon>Pseudomonas</taxon>
    </lineage>
</organism>
<dbReference type="RefSeq" id="WP_323987310.1">
    <property type="nucleotide sequence ID" value="NZ_CP139639.1"/>
</dbReference>
<evidence type="ECO:0000313" key="1">
    <source>
        <dbReference type="EMBL" id="WRI23608.1"/>
    </source>
</evidence>
<sequence length="282" mass="31902">MSYLHLHFEGEITRNHTVSLRTLGQSLHHLQGAVNRAHLDVRYGEVWKNARLSADDYAETEMWSSAPRDGGYIIEFFQSSPRLEKTLKRMVSAVTPAMEKSRTQAMTNAKSLAEQSALREQQVKLGIIDPESYENYMPTASQHPYGDRAINKEIDQLVSVVRHRNAGQSTIELIIGTDIPQPFKFNRISSENFHSLVSRRNLGDPLLYSVKVTELDSTNKTAKVINIVTERMVKLQYKSDVEFEMIKRYLGVDVPMNFIGSPVYEGGAYDVKGGDVFFIGLT</sequence>
<name>A0ABZ1A2I7_9PSED</name>
<accession>A0ABZ1A2I7</accession>
<protein>
    <submittedName>
        <fullName evidence="1">Uncharacterized protein</fullName>
    </submittedName>
</protein>
<gene>
    <name evidence="1" type="ORF">SPL95_23800</name>
</gene>
<evidence type="ECO:0000313" key="2">
    <source>
        <dbReference type="Proteomes" id="UP001322392"/>
    </source>
</evidence>